<dbReference type="RefSeq" id="WP_130358628.1">
    <property type="nucleotide sequence ID" value="NZ_SGXC01000002.1"/>
</dbReference>
<dbReference type="InterPro" id="IPR006311">
    <property type="entry name" value="TAT_signal"/>
</dbReference>
<dbReference type="PANTHER" id="PTHR42928">
    <property type="entry name" value="TRICARBOXYLATE-BINDING PROTEIN"/>
    <property type="match status" value="1"/>
</dbReference>
<dbReference type="Pfam" id="PF03401">
    <property type="entry name" value="TctC"/>
    <property type="match status" value="1"/>
</dbReference>
<organism evidence="3 4">
    <name type="scientific">Pigmentiphaga kullae</name>
    <dbReference type="NCBI Taxonomy" id="151784"/>
    <lineage>
        <taxon>Bacteria</taxon>
        <taxon>Pseudomonadati</taxon>
        <taxon>Pseudomonadota</taxon>
        <taxon>Betaproteobacteria</taxon>
        <taxon>Burkholderiales</taxon>
        <taxon>Alcaligenaceae</taxon>
        <taxon>Pigmentiphaga</taxon>
    </lineage>
</organism>
<dbReference type="PIRSF" id="PIRSF017082">
    <property type="entry name" value="YflP"/>
    <property type="match status" value="1"/>
</dbReference>
<evidence type="ECO:0000313" key="4">
    <source>
        <dbReference type="Proteomes" id="UP000292445"/>
    </source>
</evidence>
<proteinExistence type="inferred from homology"/>
<sequence>MTQPLHRHPAGLDTHRRTLLAALAATGLLAWQPASAQDAATDFPTKPIRIVSPHSPGGLGDTFARYIAQQLSASVGQPVIVENRPGASQTIAAETVAKAAPDGYTLLIATQSAMVFNPLLRKQLPYDSQRDFTPISMLFDTPTYLVVNKALPMRTVADLIAAAKASPGKFTYASLGSGSSHHLLAEMFKKQAGVDILHVPYKGSSNASTDLIAGQVDMMFEGGASSLPHVRAGKLTALATSGEKRTEIMPDLPTVSETLPGFSANVWFALSGPAGMPAPVVAKLNREVVRILKQPATHDKFVDLGVELLPSTPQEMADRIRTEIPEWRAVVKAAGITPE</sequence>
<dbReference type="Proteomes" id="UP000292445">
    <property type="component" value="Unassembled WGS sequence"/>
</dbReference>
<dbReference type="Gene3D" id="3.40.190.150">
    <property type="entry name" value="Bordetella uptake gene, domain 1"/>
    <property type="match status" value="1"/>
</dbReference>
<dbReference type="PROSITE" id="PS51318">
    <property type="entry name" value="TAT"/>
    <property type="match status" value="1"/>
</dbReference>
<dbReference type="AlphaFoldDB" id="A0A4Q7NDA0"/>
<gene>
    <name evidence="3" type="ORF">EV675_3653</name>
</gene>
<evidence type="ECO:0000256" key="2">
    <source>
        <dbReference type="SAM" id="SignalP"/>
    </source>
</evidence>
<evidence type="ECO:0000313" key="3">
    <source>
        <dbReference type="EMBL" id="RZS81038.1"/>
    </source>
</evidence>
<dbReference type="EMBL" id="SGXC01000002">
    <property type="protein sequence ID" value="RZS81038.1"/>
    <property type="molecule type" value="Genomic_DNA"/>
</dbReference>
<evidence type="ECO:0000256" key="1">
    <source>
        <dbReference type="ARBA" id="ARBA00006987"/>
    </source>
</evidence>
<keyword evidence="2" id="KW-0732">Signal</keyword>
<dbReference type="InterPro" id="IPR005064">
    <property type="entry name" value="BUG"/>
</dbReference>
<reference evidence="3 4" key="1">
    <citation type="submission" date="2019-02" db="EMBL/GenBank/DDBJ databases">
        <title>Genomic Encyclopedia of Type Strains, Phase IV (KMG-IV): sequencing the most valuable type-strain genomes for metagenomic binning, comparative biology and taxonomic classification.</title>
        <authorList>
            <person name="Goeker M."/>
        </authorList>
    </citation>
    <scope>NUCLEOTIDE SEQUENCE [LARGE SCALE GENOMIC DNA]</scope>
    <source>
        <strain evidence="3 4">K24</strain>
    </source>
</reference>
<dbReference type="PANTHER" id="PTHR42928:SF5">
    <property type="entry name" value="BLR1237 PROTEIN"/>
    <property type="match status" value="1"/>
</dbReference>
<keyword evidence="4" id="KW-1185">Reference proteome</keyword>
<dbReference type="InterPro" id="IPR042100">
    <property type="entry name" value="Bug_dom1"/>
</dbReference>
<keyword evidence="3" id="KW-0675">Receptor</keyword>
<feature type="chain" id="PRO_5020456151" evidence="2">
    <location>
        <begin position="37"/>
        <end position="339"/>
    </location>
</feature>
<dbReference type="CDD" id="cd13578">
    <property type="entry name" value="PBP2_Bug27"/>
    <property type="match status" value="1"/>
</dbReference>
<accession>A0A4Q7NDA0</accession>
<feature type="signal peptide" evidence="2">
    <location>
        <begin position="1"/>
        <end position="36"/>
    </location>
</feature>
<dbReference type="OrthoDB" id="8675652at2"/>
<comment type="similarity">
    <text evidence="1">Belongs to the UPF0065 (bug) family.</text>
</comment>
<name>A0A4Q7NDA0_9BURK</name>
<comment type="caution">
    <text evidence="3">The sequence shown here is derived from an EMBL/GenBank/DDBJ whole genome shotgun (WGS) entry which is preliminary data.</text>
</comment>
<protein>
    <submittedName>
        <fullName evidence="3">Tripartite-type tricarboxylate transporter receptor subunit TctC</fullName>
    </submittedName>
</protein>
<dbReference type="Gene3D" id="3.40.190.10">
    <property type="entry name" value="Periplasmic binding protein-like II"/>
    <property type="match status" value="1"/>
</dbReference>
<dbReference type="SUPFAM" id="SSF53850">
    <property type="entry name" value="Periplasmic binding protein-like II"/>
    <property type="match status" value="1"/>
</dbReference>